<protein>
    <submittedName>
        <fullName evidence="1">Uncharacterized protein</fullName>
    </submittedName>
</protein>
<proteinExistence type="predicted"/>
<organism evidence="1 2">
    <name type="scientific">Canavalia gladiata</name>
    <name type="common">Sword bean</name>
    <name type="synonym">Dolichos gladiatus</name>
    <dbReference type="NCBI Taxonomy" id="3824"/>
    <lineage>
        <taxon>Eukaryota</taxon>
        <taxon>Viridiplantae</taxon>
        <taxon>Streptophyta</taxon>
        <taxon>Embryophyta</taxon>
        <taxon>Tracheophyta</taxon>
        <taxon>Spermatophyta</taxon>
        <taxon>Magnoliopsida</taxon>
        <taxon>eudicotyledons</taxon>
        <taxon>Gunneridae</taxon>
        <taxon>Pentapetalae</taxon>
        <taxon>rosids</taxon>
        <taxon>fabids</taxon>
        <taxon>Fabales</taxon>
        <taxon>Fabaceae</taxon>
        <taxon>Papilionoideae</taxon>
        <taxon>50 kb inversion clade</taxon>
        <taxon>NPAAA clade</taxon>
        <taxon>indigoferoid/millettioid clade</taxon>
        <taxon>Phaseoleae</taxon>
        <taxon>Canavalia</taxon>
    </lineage>
</organism>
<evidence type="ECO:0000313" key="1">
    <source>
        <dbReference type="EMBL" id="KAK7315452.1"/>
    </source>
</evidence>
<gene>
    <name evidence="1" type="ORF">VNO77_33999</name>
</gene>
<keyword evidence="2" id="KW-1185">Reference proteome</keyword>
<sequence length="98" mass="11289">MLSHECLDLYYLSKLYNDQVWRLFYQSWSAAGDRNLANVHAIGTGFAFVKSRLWLALCFSLNSRWGFTHGSNRMGSGPSLKGQHFWYYDGHKDDFDGG</sequence>
<dbReference type="Proteomes" id="UP001367508">
    <property type="component" value="Unassembled WGS sequence"/>
</dbReference>
<dbReference type="EMBL" id="JAYMYQ010000008">
    <property type="protein sequence ID" value="KAK7315452.1"/>
    <property type="molecule type" value="Genomic_DNA"/>
</dbReference>
<name>A0AAN9PYW4_CANGL</name>
<dbReference type="AlphaFoldDB" id="A0AAN9PYW4"/>
<comment type="caution">
    <text evidence="1">The sequence shown here is derived from an EMBL/GenBank/DDBJ whole genome shotgun (WGS) entry which is preliminary data.</text>
</comment>
<evidence type="ECO:0000313" key="2">
    <source>
        <dbReference type="Proteomes" id="UP001367508"/>
    </source>
</evidence>
<accession>A0AAN9PYW4</accession>
<reference evidence="1 2" key="1">
    <citation type="submission" date="2024-01" db="EMBL/GenBank/DDBJ databases">
        <title>The genomes of 5 underutilized Papilionoideae crops provide insights into root nodulation and disease resistanc.</title>
        <authorList>
            <person name="Jiang F."/>
        </authorList>
    </citation>
    <scope>NUCLEOTIDE SEQUENCE [LARGE SCALE GENOMIC DNA]</scope>
    <source>
        <strain evidence="1">LVBAO_FW01</strain>
        <tissue evidence="1">Leaves</tissue>
    </source>
</reference>